<accession>A0ABM1SJS8</accession>
<dbReference type="RefSeq" id="XP_022243884.1">
    <property type="nucleotide sequence ID" value="XM_022388176.1"/>
</dbReference>
<protein>
    <submittedName>
        <fullName evidence="3">Uncharacterized protein LOC111086220</fullName>
    </submittedName>
</protein>
<keyword evidence="2" id="KW-1185">Reference proteome</keyword>
<feature type="compositionally biased region" description="Low complexity" evidence="1">
    <location>
        <begin position="167"/>
        <end position="176"/>
    </location>
</feature>
<sequence>MNPGDFVQHNFHCRSSYCPRGGSLLPSNLTFRANGNYFVNTNTITNAIVGFTANKSFENSYHSTPFTVLGTRMKINPHYLSPFSPNSNNINNCNNINQWHWQSPPQERLGRKPKHFSPSPSPNSSPSYLWYHQTFSNNSSSMSGYFPTSNSSPGGKRQSRGSHSYRGRSSMGSANISGSSCNISNYVNSSMLQNPWQELEQMQKSFSYS</sequence>
<name>A0ABM1SJS8_LIMPO</name>
<feature type="compositionally biased region" description="Basic residues" evidence="1">
    <location>
        <begin position="157"/>
        <end position="166"/>
    </location>
</feature>
<feature type="region of interest" description="Disordered" evidence="1">
    <location>
        <begin position="142"/>
        <end position="176"/>
    </location>
</feature>
<feature type="region of interest" description="Disordered" evidence="1">
    <location>
        <begin position="95"/>
        <end position="122"/>
    </location>
</feature>
<dbReference type="Proteomes" id="UP000694941">
    <property type="component" value="Unplaced"/>
</dbReference>
<dbReference type="Pfam" id="PF15502">
    <property type="entry name" value="MPLKIP"/>
    <property type="match status" value="1"/>
</dbReference>
<proteinExistence type="predicted"/>
<reference evidence="3" key="1">
    <citation type="submission" date="2025-08" db="UniProtKB">
        <authorList>
            <consortium name="RefSeq"/>
        </authorList>
    </citation>
    <scope>IDENTIFICATION</scope>
    <source>
        <tissue evidence="3">Muscle</tissue>
    </source>
</reference>
<feature type="compositionally biased region" description="Polar residues" evidence="1">
    <location>
        <begin position="142"/>
        <end position="153"/>
    </location>
</feature>
<dbReference type="GeneID" id="111086220"/>
<gene>
    <name evidence="3" type="primary">LOC111086220</name>
</gene>
<evidence type="ECO:0000313" key="2">
    <source>
        <dbReference type="Proteomes" id="UP000694941"/>
    </source>
</evidence>
<evidence type="ECO:0000313" key="3">
    <source>
        <dbReference type="RefSeq" id="XP_022243884.1"/>
    </source>
</evidence>
<organism evidence="2 3">
    <name type="scientific">Limulus polyphemus</name>
    <name type="common">Atlantic horseshoe crab</name>
    <dbReference type="NCBI Taxonomy" id="6850"/>
    <lineage>
        <taxon>Eukaryota</taxon>
        <taxon>Metazoa</taxon>
        <taxon>Ecdysozoa</taxon>
        <taxon>Arthropoda</taxon>
        <taxon>Chelicerata</taxon>
        <taxon>Merostomata</taxon>
        <taxon>Xiphosura</taxon>
        <taxon>Limulidae</taxon>
        <taxon>Limulus</taxon>
    </lineage>
</organism>
<evidence type="ECO:0000256" key="1">
    <source>
        <dbReference type="SAM" id="MobiDB-lite"/>
    </source>
</evidence>
<dbReference type="InterPro" id="IPR028265">
    <property type="entry name" value="TTDN1/SICKLE"/>
</dbReference>